<name>A0A9D4DET4_DREPO</name>
<reference evidence="1" key="1">
    <citation type="journal article" date="2019" name="bioRxiv">
        <title>The Genome of the Zebra Mussel, Dreissena polymorpha: A Resource for Invasive Species Research.</title>
        <authorList>
            <person name="McCartney M.A."/>
            <person name="Auch B."/>
            <person name="Kono T."/>
            <person name="Mallez S."/>
            <person name="Zhang Y."/>
            <person name="Obille A."/>
            <person name="Becker A."/>
            <person name="Abrahante J.E."/>
            <person name="Garbe J."/>
            <person name="Badalamenti J.P."/>
            <person name="Herman A."/>
            <person name="Mangelson H."/>
            <person name="Liachko I."/>
            <person name="Sullivan S."/>
            <person name="Sone E.D."/>
            <person name="Koren S."/>
            <person name="Silverstein K.A.T."/>
            <person name="Beckman K.B."/>
            <person name="Gohl D.M."/>
        </authorList>
    </citation>
    <scope>NUCLEOTIDE SEQUENCE</scope>
    <source>
        <strain evidence="1">Duluth1</strain>
        <tissue evidence="1">Whole animal</tissue>
    </source>
</reference>
<keyword evidence="2" id="KW-1185">Reference proteome</keyword>
<organism evidence="1 2">
    <name type="scientific">Dreissena polymorpha</name>
    <name type="common">Zebra mussel</name>
    <name type="synonym">Mytilus polymorpha</name>
    <dbReference type="NCBI Taxonomy" id="45954"/>
    <lineage>
        <taxon>Eukaryota</taxon>
        <taxon>Metazoa</taxon>
        <taxon>Spiralia</taxon>
        <taxon>Lophotrochozoa</taxon>
        <taxon>Mollusca</taxon>
        <taxon>Bivalvia</taxon>
        <taxon>Autobranchia</taxon>
        <taxon>Heteroconchia</taxon>
        <taxon>Euheterodonta</taxon>
        <taxon>Imparidentia</taxon>
        <taxon>Neoheterodontei</taxon>
        <taxon>Myida</taxon>
        <taxon>Dreissenoidea</taxon>
        <taxon>Dreissenidae</taxon>
        <taxon>Dreissena</taxon>
    </lineage>
</organism>
<evidence type="ECO:0000313" key="1">
    <source>
        <dbReference type="EMBL" id="KAH3747170.1"/>
    </source>
</evidence>
<protein>
    <submittedName>
        <fullName evidence="1">Uncharacterized protein</fullName>
    </submittedName>
</protein>
<gene>
    <name evidence="1" type="ORF">DPMN_181591</name>
</gene>
<accession>A0A9D4DET4</accession>
<dbReference type="Proteomes" id="UP000828390">
    <property type="component" value="Unassembled WGS sequence"/>
</dbReference>
<evidence type="ECO:0000313" key="2">
    <source>
        <dbReference type="Proteomes" id="UP000828390"/>
    </source>
</evidence>
<sequence>MLLLELRDGVLYSCPYQFTLEYRPGTDDINPADLAGIHFSKPNHDNAAEAHIVVIVQKEVPKAMSLEQFQTAT</sequence>
<dbReference type="AlphaFoldDB" id="A0A9D4DET4"/>
<comment type="caution">
    <text evidence="1">The sequence shown here is derived from an EMBL/GenBank/DDBJ whole genome shotgun (WGS) entry which is preliminary data.</text>
</comment>
<reference evidence="1" key="2">
    <citation type="submission" date="2020-11" db="EMBL/GenBank/DDBJ databases">
        <authorList>
            <person name="McCartney M.A."/>
            <person name="Auch B."/>
            <person name="Kono T."/>
            <person name="Mallez S."/>
            <person name="Becker A."/>
            <person name="Gohl D.M."/>
            <person name="Silverstein K.A.T."/>
            <person name="Koren S."/>
            <person name="Bechman K.B."/>
            <person name="Herman A."/>
            <person name="Abrahante J.E."/>
            <person name="Garbe J."/>
        </authorList>
    </citation>
    <scope>NUCLEOTIDE SEQUENCE</scope>
    <source>
        <strain evidence="1">Duluth1</strain>
        <tissue evidence="1">Whole animal</tissue>
    </source>
</reference>
<proteinExistence type="predicted"/>
<dbReference type="EMBL" id="JAIWYP010000010">
    <property type="protein sequence ID" value="KAH3747170.1"/>
    <property type="molecule type" value="Genomic_DNA"/>
</dbReference>